<keyword evidence="15" id="KW-0511">Multifunctional enzyme</keyword>
<evidence type="ECO:0000256" key="14">
    <source>
        <dbReference type="ARBA" id="ARBA00023239"/>
    </source>
</evidence>
<dbReference type="EMBL" id="DTIN01000014">
    <property type="protein sequence ID" value="HFX13311.1"/>
    <property type="molecule type" value="Genomic_DNA"/>
</dbReference>
<evidence type="ECO:0000256" key="7">
    <source>
        <dbReference type="ARBA" id="ARBA00013147"/>
    </source>
</evidence>
<evidence type="ECO:0000256" key="12">
    <source>
        <dbReference type="ARBA" id="ARBA00023222"/>
    </source>
</evidence>
<evidence type="ECO:0000256" key="5">
    <source>
        <dbReference type="ARBA" id="ARBA00004817"/>
    </source>
</evidence>
<evidence type="ECO:0000256" key="19">
    <source>
        <dbReference type="PIRSR" id="PIRSR001500-2"/>
    </source>
</evidence>
<keyword evidence="12" id="KW-0584">Phenylalanine biosynthesis</keyword>
<dbReference type="FunFam" id="3.40.190.10:FF:000029">
    <property type="entry name" value="Chorismate mutase/Prephenate dehydratase"/>
    <property type="match status" value="1"/>
</dbReference>
<keyword evidence="10" id="KW-0028">Amino-acid biosynthesis</keyword>
<dbReference type="Gene3D" id="3.40.190.10">
    <property type="entry name" value="Periplasmic binding protein-like II"/>
    <property type="match status" value="2"/>
</dbReference>
<keyword evidence="13" id="KW-0413">Isomerase</keyword>
<name>A0A7C3MKM4_DICTH</name>
<evidence type="ECO:0000256" key="1">
    <source>
        <dbReference type="ARBA" id="ARBA00000824"/>
    </source>
</evidence>
<feature type="site" description="Essential for prephenate dehydratase activity" evidence="19">
    <location>
        <position position="255"/>
    </location>
</feature>
<dbReference type="GO" id="GO:0004664">
    <property type="term" value="F:prephenate dehydratase activity"/>
    <property type="evidence" value="ECO:0007669"/>
    <property type="project" value="UniProtKB-EC"/>
</dbReference>
<dbReference type="UniPathway" id="UPA00120">
    <property type="reaction ID" value="UER00203"/>
</dbReference>
<gene>
    <name evidence="24" type="primary">pheA</name>
    <name evidence="24" type="ORF">ENW00_04005</name>
</gene>
<evidence type="ECO:0000256" key="18">
    <source>
        <dbReference type="ARBA" id="ARBA00047848"/>
    </source>
</evidence>
<dbReference type="SUPFAM" id="SSF55021">
    <property type="entry name" value="ACT-like"/>
    <property type="match status" value="1"/>
</dbReference>
<dbReference type="SMART" id="SM00830">
    <property type="entry name" value="CM_2"/>
    <property type="match status" value="1"/>
</dbReference>
<dbReference type="PROSITE" id="PS51168">
    <property type="entry name" value="CHORISMATE_MUT_2"/>
    <property type="match status" value="1"/>
</dbReference>
<dbReference type="Gene3D" id="3.30.70.260">
    <property type="match status" value="1"/>
</dbReference>
<dbReference type="InterPro" id="IPR036263">
    <property type="entry name" value="Chorismate_II_sf"/>
</dbReference>
<comment type="subcellular location">
    <subcellularLocation>
        <location evidence="3">Cytoplasm</location>
    </subcellularLocation>
</comment>
<dbReference type="Pfam" id="PF01817">
    <property type="entry name" value="CM_2"/>
    <property type="match status" value="1"/>
</dbReference>
<evidence type="ECO:0000259" key="22">
    <source>
        <dbReference type="PROSITE" id="PS51171"/>
    </source>
</evidence>
<organism evidence="24">
    <name type="scientific">Dictyoglomus thermophilum</name>
    <dbReference type="NCBI Taxonomy" id="14"/>
    <lineage>
        <taxon>Bacteria</taxon>
        <taxon>Pseudomonadati</taxon>
        <taxon>Dictyoglomota</taxon>
        <taxon>Dictyoglomia</taxon>
        <taxon>Dictyoglomales</taxon>
        <taxon>Dictyoglomaceae</taxon>
        <taxon>Dictyoglomus</taxon>
    </lineage>
</organism>
<evidence type="ECO:0000256" key="4">
    <source>
        <dbReference type="ARBA" id="ARBA00004741"/>
    </source>
</evidence>
<comment type="caution">
    <text evidence="24">The sequence shown here is derived from an EMBL/GenBank/DDBJ whole genome shotgun (WGS) entry which is preliminary data.</text>
</comment>
<evidence type="ECO:0000256" key="3">
    <source>
        <dbReference type="ARBA" id="ARBA00004496"/>
    </source>
</evidence>
<dbReference type="CDD" id="cd04905">
    <property type="entry name" value="ACT_CM-PDT"/>
    <property type="match status" value="1"/>
</dbReference>
<dbReference type="Pfam" id="PF01842">
    <property type="entry name" value="ACT"/>
    <property type="match status" value="1"/>
</dbReference>
<dbReference type="NCBIfam" id="NF008865">
    <property type="entry name" value="PRK11898.1"/>
    <property type="match status" value="1"/>
</dbReference>
<comment type="catalytic activity">
    <reaction evidence="1">
        <text>chorismate = prephenate</text>
        <dbReference type="Rhea" id="RHEA:13897"/>
        <dbReference type="ChEBI" id="CHEBI:29748"/>
        <dbReference type="ChEBI" id="CHEBI:29934"/>
        <dbReference type="EC" id="5.4.99.5"/>
    </reaction>
</comment>
<evidence type="ECO:0000256" key="2">
    <source>
        <dbReference type="ARBA" id="ARBA00002364"/>
    </source>
</evidence>
<dbReference type="InterPro" id="IPR002912">
    <property type="entry name" value="ACT_dom"/>
</dbReference>
<evidence type="ECO:0000259" key="21">
    <source>
        <dbReference type="PROSITE" id="PS51168"/>
    </source>
</evidence>
<keyword evidence="14 24" id="KW-0456">Lyase</keyword>
<dbReference type="GO" id="GO:0046417">
    <property type="term" value="P:chorismate metabolic process"/>
    <property type="evidence" value="ECO:0007669"/>
    <property type="project" value="InterPro"/>
</dbReference>
<dbReference type="InterPro" id="IPR045865">
    <property type="entry name" value="ACT-like_dom_sf"/>
</dbReference>
<keyword evidence="11" id="KW-0057">Aromatic amino acid biosynthesis</keyword>
<dbReference type="GO" id="GO:0004106">
    <property type="term" value="F:chorismate mutase activity"/>
    <property type="evidence" value="ECO:0007669"/>
    <property type="project" value="UniProtKB-EC"/>
</dbReference>
<evidence type="ECO:0000256" key="17">
    <source>
        <dbReference type="ARBA" id="ARBA00031520"/>
    </source>
</evidence>
<dbReference type="Gene3D" id="1.20.59.10">
    <property type="entry name" value="Chorismate mutase"/>
    <property type="match status" value="1"/>
</dbReference>
<feature type="domain" description="ACT" evidence="23">
    <location>
        <begin position="274"/>
        <end position="351"/>
    </location>
</feature>
<sequence length="356" mass="40497">MEKLNELRGLIDEIDKKILNLLNERAKIVLEIKNWKKEKDYPVFDPKREKEILERLIKENEGPLPPEAVYGIFKSIMSYLRSLEKDLTVVYLGPEGSFTHQAAVKFFGEGVRFVPLPSVEDIFKVLEEGSDFGVVPIENSLEGTVGVTMDFLAITTNKVIGEVYLDIRHSLLSTEKDIKKIKRVYSHPQALAQCRRWMRQNLPDVEEIPTSSTSYAAMLVLKEKNSAAIASNFAAEIFGLNIMAENIQDAWNNKTRFLVLGKNIPKPTGKDKTSIIFSVKHQAGALYRALRPLHDFGLNMTLIQSRPVPSKPFEYRFFVDFQGHVEDDKVKGALDKIKEECLDFKILGSYPEANDF</sequence>
<evidence type="ECO:0000313" key="24">
    <source>
        <dbReference type="EMBL" id="HFX13311.1"/>
    </source>
</evidence>
<evidence type="ECO:0000256" key="16">
    <source>
        <dbReference type="ARBA" id="ARBA00031175"/>
    </source>
</evidence>
<dbReference type="FunFam" id="3.30.70.260:FF:000012">
    <property type="entry name" value="Prephenate dehydratase"/>
    <property type="match status" value="1"/>
</dbReference>
<dbReference type="SUPFAM" id="SSF53850">
    <property type="entry name" value="Periplasmic binding protein-like II"/>
    <property type="match status" value="1"/>
</dbReference>
<dbReference type="Pfam" id="PF00800">
    <property type="entry name" value="PDT"/>
    <property type="match status" value="1"/>
</dbReference>
<dbReference type="GO" id="GO:0005737">
    <property type="term" value="C:cytoplasm"/>
    <property type="evidence" value="ECO:0007669"/>
    <property type="project" value="UniProtKB-SubCell"/>
</dbReference>
<evidence type="ECO:0000256" key="13">
    <source>
        <dbReference type="ARBA" id="ARBA00023235"/>
    </source>
</evidence>
<dbReference type="EC" id="5.4.99.5" evidence="6"/>
<evidence type="ECO:0000256" key="8">
    <source>
        <dbReference type="ARBA" id="ARBA00014401"/>
    </source>
</evidence>
<comment type="function">
    <text evidence="2">Catalyzes the Claisen rearrangement of chorismate to prephenate and the decarboxylation/dehydration of prephenate to phenylpyruvate.</text>
</comment>
<feature type="domain" description="Prephenate dehydratase" evidence="22">
    <location>
        <begin position="88"/>
        <end position="262"/>
    </location>
</feature>
<dbReference type="EC" id="4.2.1.51" evidence="7"/>
<evidence type="ECO:0000256" key="20">
    <source>
        <dbReference type="SAM" id="Coils"/>
    </source>
</evidence>
<keyword evidence="20" id="KW-0175">Coiled coil</keyword>
<comment type="pathway">
    <text evidence="5">Metabolic intermediate biosynthesis; prephenate biosynthesis; prephenate from chorismate: step 1/1.</text>
</comment>
<feature type="coiled-coil region" evidence="20">
    <location>
        <begin position="4"/>
        <end position="38"/>
    </location>
</feature>
<dbReference type="PIRSF" id="PIRSF001500">
    <property type="entry name" value="Chor_mut_pdt_Ppr"/>
    <property type="match status" value="1"/>
</dbReference>
<dbReference type="InterPro" id="IPR018528">
    <property type="entry name" value="Preph_deHydtase_CS"/>
</dbReference>
<evidence type="ECO:0000256" key="10">
    <source>
        <dbReference type="ARBA" id="ARBA00022605"/>
    </source>
</evidence>
<dbReference type="PROSITE" id="PS51671">
    <property type="entry name" value="ACT"/>
    <property type="match status" value="1"/>
</dbReference>
<comment type="catalytic activity">
    <reaction evidence="18">
        <text>prephenate + H(+) = 3-phenylpyruvate + CO2 + H2O</text>
        <dbReference type="Rhea" id="RHEA:21648"/>
        <dbReference type="ChEBI" id="CHEBI:15377"/>
        <dbReference type="ChEBI" id="CHEBI:15378"/>
        <dbReference type="ChEBI" id="CHEBI:16526"/>
        <dbReference type="ChEBI" id="CHEBI:18005"/>
        <dbReference type="ChEBI" id="CHEBI:29934"/>
        <dbReference type="EC" id="4.2.1.51"/>
    </reaction>
</comment>
<dbReference type="FunFam" id="3.40.190.10:FF:000034">
    <property type="entry name" value="Chorismate mutase/prephenate dehydratase"/>
    <property type="match status" value="1"/>
</dbReference>
<dbReference type="CDD" id="cd13630">
    <property type="entry name" value="PBP2_PDT_1"/>
    <property type="match status" value="1"/>
</dbReference>
<accession>A0A7C3MKM4</accession>
<dbReference type="InterPro" id="IPR001086">
    <property type="entry name" value="Preph_deHydtase"/>
</dbReference>
<feature type="domain" description="Chorismate mutase" evidence="21">
    <location>
        <begin position="1"/>
        <end position="88"/>
    </location>
</feature>
<dbReference type="AlphaFoldDB" id="A0A7C3MKM4"/>
<dbReference type="InterPro" id="IPR008242">
    <property type="entry name" value="Chor_mutase/pphenate_deHydtase"/>
</dbReference>
<comment type="pathway">
    <text evidence="4">Amino-acid biosynthesis; L-phenylalanine biosynthesis; phenylpyruvate from prephenate: step 1/1.</text>
</comment>
<proteinExistence type="predicted"/>
<keyword evidence="9" id="KW-0963">Cytoplasm</keyword>
<evidence type="ECO:0000256" key="9">
    <source>
        <dbReference type="ARBA" id="ARBA00022490"/>
    </source>
</evidence>
<dbReference type="InterPro" id="IPR036979">
    <property type="entry name" value="CM_dom_sf"/>
</dbReference>
<evidence type="ECO:0000259" key="23">
    <source>
        <dbReference type="PROSITE" id="PS51671"/>
    </source>
</evidence>
<evidence type="ECO:0000256" key="15">
    <source>
        <dbReference type="ARBA" id="ARBA00023268"/>
    </source>
</evidence>
<reference evidence="24" key="1">
    <citation type="journal article" date="2020" name="mSystems">
        <title>Genome- and Community-Level Interaction Insights into Carbon Utilization and Element Cycling Functions of Hydrothermarchaeota in Hydrothermal Sediment.</title>
        <authorList>
            <person name="Zhou Z."/>
            <person name="Liu Y."/>
            <person name="Xu W."/>
            <person name="Pan J."/>
            <person name="Luo Z.H."/>
            <person name="Li M."/>
        </authorList>
    </citation>
    <scope>NUCLEOTIDE SEQUENCE [LARGE SCALE GENOMIC DNA]</scope>
    <source>
        <strain evidence="24">SpSt-81</strain>
    </source>
</reference>
<dbReference type="PROSITE" id="PS51171">
    <property type="entry name" value="PREPHENATE_DEHYDR_3"/>
    <property type="match status" value="1"/>
</dbReference>
<protein>
    <recommendedName>
        <fullName evidence="8">Bifunctional chorismate mutase/prephenate dehydratase</fullName>
        <ecNumber evidence="7">4.2.1.51</ecNumber>
        <ecNumber evidence="6">5.4.99.5</ecNumber>
    </recommendedName>
    <alternativeName>
        <fullName evidence="17">Chorismate mutase-prephenate dehydratase</fullName>
    </alternativeName>
    <alternativeName>
        <fullName evidence="16">p-protein</fullName>
    </alternativeName>
</protein>
<dbReference type="UniPathway" id="UPA00121">
    <property type="reaction ID" value="UER00345"/>
</dbReference>
<dbReference type="PROSITE" id="PS00857">
    <property type="entry name" value="PREPHENATE_DEHYDR_1"/>
    <property type="match status" value="1"/>
</dbReference>
<dbReference type="SUPFAM" id="SSF48600">
    <property type="entry name" value="Chorismate mutase II"/>
    <property type="match status" value="1"/>
</dbReference>
<dbReference type="PANTHER" id="PTHR21022">
    <property type="entry name" value="PREPHENATE DEHYDRATASE P PROTEIN"/>
    <property type="match status" value="1"/>
</dbReference>
<dbReference type="InterPro" id="IPR002701">
    <property type="entry name" value="CM_II_prokaryot"/>
</dbReference>
<evidence type="ECO:0000256" key="6">
    <source>
        <dbReference type="ARBA" id="ARBA00012404"/>
    </source>
</evidence>
<evidence type="ECO:0000256" key="11">
    <source>
        <dbReference type="ARBA" id="ARBA00023141"/>
    </source>
</evidence>
<dbReference type="GO" id="GO:0009094">
    <property type="term" value="P:L-phenylalanine biosynthetic process"/>
    <property type="evidence" value="ECO:0007669"/>
    <property type="project" value="UniProtKB-UniPathway"/>
</dbReference>
<dbReference type="PANTHER" id="PTHR21022:SF19">
    <property type="entry name" value="PREPHENATE DEHYDRATASE-RELATED"/>
    <property type="match status" value="1"/>
</dbReference>